<dbReference type="AlphaFoldDB" id="G0UQW5"/>
<dbReference type="EMBL" id="HE575320">
    <property type="protein sequence ID" value="CCC91776.1"/>
    <property type="molecule type" value="Genomic_DNA"/>
</dbReference>
<evidence type="ECO:0000313" key="1">
    <source>
        <dbReference type="EMBL" id="CCC91776.1"/>
    </source>
</evidence>
<sequence>MVCGRTVTVLNVASCAYLRSHLSVIPLSLLFIIVTNTTPTGTTGPAIVGATNPRRTSRVSLSSSLPPCAYTQTHIPTYKRMRTGQAHTYTRKWYAVILYGDEGYAARVR</sequence>
<name>G0UQW5_TRYCI</name>
<proteinExistence type="predicted"/>
<protein>
    <submittedName>
        <fullName evidence="1">Uncharacterized protein</fullName>
    </submittedName>
</protein>
<accession>G0UQW5</accession>
<gene>
    <name evidence="1" type="ORF">TCIL3000_7_5900</name>
</gene>
<reference evidence="1" key="1">
    <citation type="journal article" date="2012" name="Proc. Natl. Acad. Sci. U.S.A.">
        <title>Antigenic diversity is generated by distinct evolutionary mechanisms in African trypanosome species.</title>
        <authorList>
            <person name="Jackson A.P."/>
            <person name="Berry A."/>
            <person name="Aslett M."/>
            <person name="Allison H.C."/>
            <person name="Burton P."/>
            <person name="Vavrova-Anderson J."/>
            <person name="Brown R."/>
            <person name="Browne H."/>
            <person name="Corton N."/>
            <person name="Hauser H."/>
            <person name="Gamble J."/>
            <person name="Gilderthorp R."/>
            <person name="Marcello L."/>
            <person name="McQuillan J."/>
            <person name="Otto T.D."/>
            <person name="Quail M.A."/>
            <person name="Sanders M.J."/>
            <person name="van Tonder A."/>
            <person name="Ginger M.L."/>
            <person name="Field M.C."/>
            <person name="Barry J.D."/>
            <person name="Hertz-Fowler C."/>
            <person name="Berriman M."/>
        </authorList>
    </citation>
    <scope>NUCLEOTIDE SEQUENCE</scope>
    <source>
        <strain evidence="1">IL3000</strain>
    </source>
</reference>
<organism evidence="1">
    <name type="scientific">Trypanosoma congolense (strain IL3000)</name>
    <dbReference type="NCBI Taxonomy" id="1068625"/>
    <lineage>
        <taxon>Eukaryota</taxon>
        <taxon>Discoba</taxon>
        <taxon>Euglenozoa</taxon>
        <taxon>Kinetoplastea</taxon>
        <taxon>Metakinetoplastina</taxon>
        <taxon>Trypanosomatida</taxon>
        <taxon>Trypanosomatidae</taxon>
        <taxon>Trypanosoma</taxon>
        <taxon>Nannomonas</taxon>
    </lineage>
</organism>